<dbReference type="Gene3D" id="1.20.120.1900">
    <property type="entry name" value="Gamma-tubulin complex, C-terminal domain"/>
    <property type="match status" value="1"/>
</dbReference>
<dbReference type="GO" id="GO:0051225">
    <property type="term" value="P:spindle assembly"/>
    <property type="evidence" value="ECO:0007669"/>
    <property type="project" value="TreeGrafter"/>
</dbReference>
<dbReference type="GO" id="GO:0007020">
    <property type="term" value="P:microtubule nucleation"/>
    <property type="evidence" value="ECO:0007669"/>
    <property type="project" value="InterPro"/>
</dbReference>
<protein>
    <recommendedName>
        <fullName evidence="5">Spindle pole body component</fullName>
    </recommendedName>
</protein>
<dbReference type="GO" id="GO:0031122">
    <property type="term" value="P:cytoplasmic microtubule organization"/>
    <property type="evidence" value="ECO:0007669"/>
    <property type="project" value="TreeGrafter"/>
</dbReference>
<proteinExistence type="inferred from homology"/>
<evidence type="ECO:0000256" key="1">
    <source>
        <dbReference type="ARBA" id="ARBA00010337"/>
    </source>
</evidence>
<dbReference type="InterPro" id="IPR041470">
    <property type="entry name" value="GCP_N"/>
</dbReference>
<comment type="subcellular location">
    <subcellularLocation>
        <location evidence="5">Cytoplasm</location>
        <location evidence="5">Cytoskeleton</location>
        <location evidence="5">Microtubule organizing center</location>
    </subcellularLocation>
</comment>
<dbReference type="KEGG" id="pkz:C5L36_0A02750"/>
<sequence>MPEGSCISISLEDVDADQFQIGDYYRISDLGKGKQQSDFEVSGIQSLKQVKSQQQRETIIVRDLINVILGKEGDYIRYKLEESEQSNQTKESLRAVKFSISKDIDFSFIDITNKICEHGSRVLTLVSFEQYFNKTSYGIVMGRLCEYFRNFMKEYQNSIFHYLEESGTEMSILSLFQMLSNRRMQSYGCSIVESVASFYDLIKDIIEEDNKRSKITNLTDMKFENLMTSLKEECSSSSVEDIVYDSRTSKCIKGGIILNLLERHIGISRGFRNSNMLFAQLFEFITTGYLDILNKWLNFGQLDDFFDEFFISEAFPKSDIYNSYFWQNKFAIKMDLLPEQLKSKQLQKKLLLTGKYLRIIKECECDHYFEQIPLSSIKTFRGSNFTILIDAAYNRANILLKRMLNHSYEMRIFVSLMTKYFLLTDGSLVDDFLNHANHELKRSYSSSATQDILRWYKISYGTKSDDLTYKLFSELLECEFEPHSILEDILQITRTRVTDVNDIMQASNMESLSNLLKANIYPNSIPSSPRRPEADNQRCNKLAISRFSIDIRIPFPLNHIISDSQKLEFQLLFRHSILINFLNKRFEKSWRELGYHTFWTWSFGDPRVRKWVKRARFIHNRMFEFIRIYLYYLNNDVIQVNWCKLDSVMENLDNEEESFDLCGFKFQMTEFLSSTICDSLLAQTDLASSLYGLFTLILVFHEYVMSLRKTILLMDENLLKVQKKRLKLSITFSQQEKENKLKTLIDVMDSYHQTFQRKMSDLCKHLEYHGKIDSPKMLTLQEKLVFGFNL</sequence>
<dbReference type="GeneID" id="40381382"/>
<evidence type="ECO:0000259" key="7">
    <source>
        <dbReference type="Pfam" id="PF17681"/>
    </source>
</evidence>
<reference evidence="9" key="2">
    <citation type="submission" date="2014-08" db="EMBL/GenBank/DDBJ databases">
        <title>Exploiting Issatchenkia orientalis SD108 for Succinic Acid Production.</title>
        <authorList>
            <person name="Xiao H."/>
            <person name="Shao Z."/>
            <person name="Jiang Y."/>
            <person name="Dole S."/>
            <person name="Zhao H."/>
        </authorList>
    </citation>
    <scope>NUCLEOTIDE SEQUENCE [LARGE SCALE GENOMIC DNA]</scope>
    <source>
        <strain evidence="9">SD108</strain>
    </source>
</reference>
<comment type="similarity">
    <text evidence="1 5">Belongs to the TUBGCP family.</text>
</comment>
<dbReference type="RefSeq" id="XP_029319149.1">
    <property type="nucleotide sequence ID" value="XM_029463289.1"/>
</dbReference>
<dbReference type="GO" id="GO:0000922">
    <property type="term" value="C:spindle pole"/>
    <property type="evidence" value="ECO:0007669"/>
    <property type="project" value="InterPro"/>
</dbReference>
<gene>
    <name evidence="8" type="ORF">C5L36_0A02750</name>
    <name evidence="9" type="ORF">JL09_g1641</name>
</gene>
<dbReference type="GO" id="GO:0000930">
    <property type="term" value="C:gamma-tubulin complex"/>
    <property type="evidence" value="ECO:0007669"/>
    <property type="project" value="UniProtKB-ARBA"/>
</dbReference>
<dbReference type="STRING" id="4909.A0A099P2F5"/>
<dbReference type="InterPro" id="IPR007259">
    <property type="entry name" value="GCP"/>
</dbReference>
<dbReference type="Proteomes" id="UP000249293">
    <property type="component" value="Chromosome 1"/>
</dbReference>
<dbReference type="HOGENOM" id="CLU_007738_2_0_1"/>
<dbReference type="GO" id="GO:0000278">
    <property type="term" value="P:mitotic cell cycle"/>
    <property type="evidence" value="ECO:0007669"/>
    <property type="project" value="TreeGrafter"/>
</dbReference>
<keyword evidence="3 5" id="KW-0493">Microtubule</keyword>
<dbReference type="eggNOG" id="KOG2001">
    <property type="taxonomic scope" value="Eukaryota"/>
</dbReference>
<dbReference type="GO" id="GO:0051321">
    <property type="term" value="P:meiotic cell cycle"/>
    <property type="evidence" value="ECO:0007669"/>
    <property type="project" value="TreeGrafter"/>
</dbReference>
<dbReference type="Pfam" id="PF04130">
    <property type="entry name" value="GCP_C_terminal"/>
    <property type="match status" value="1"/>
</dbReference>
<dbReference type="InterPro" id="IPR042241">
    <property type="entry name" value="GCP_C_sf"/>
</dbReference>
<keyword evidence="4 5" id="KW-0206">Cytoskeleton</keyword>
<evidence type="ECO:0000313" key="10">
    <source>
        <dbReference type="Proteomes" id="UP000029867"/>
    </source>
</evidence>
<dbReference type="EMBL" id="CP028773">
    <property type="protein sequence ID" value="AWU73672.1"/>
    <property type="molecule type" value="Genomic_DNA"/>
</dbReference>
<dbReference type="AlphaFoldDB" id="A0A099P2F5"/>
<dbReference type="PANTHER" id="PTHR19302:SF13">
    <property type="entry name" value="GAMMA-TUBULIN COMPLEX COMPONENT 2"/>
    <property type="match status" value="1"/>
</dbReference>
<feature type="domain" description="Gamma tubulin complex component C-terminal" evidence="6">
    <location>
        <begin position="416"/>
        <end position="778"/>
    </location>
</feature>
<dbReference type="GO" id="GO:0051011">
    <property type="term" value="F:microtubule minus-end binding"/>
    <property type="evidence" value="ECO:0007669"/>
    <property type="project" value="TreeGrafter"/>
</dbReference>
<evidence type="ECO:0000256" key="3">
    <source>
        <dbReference type="ARBA" id="ARBA00022701"/>
    </source>
</evidence>
<dbReference type="GO" id="GO:0044732">
    <property type="term" value="C:mitotic spindle pole body"/>
    <property type="evidence" value="ECO:0007669"/>
    <property type="project" value="TreeGrafter"/>
</dbReference>
<dbReference type="InterPro" id="IPR040457">
    <property type="entry name" value="GCP_C"/>
</dbReference>
<dbReference type="GO" id="GO:0043015">
    <property type="term" value="F:gamma-tubulin binding"/>
    <property type="evidence" value="ECO:0007669"/>
    <property type="project" value="InterPro"/>
</dbReference>
<keyword evidence="2 5" id="KW-0963">Cytoplasm</keyword>
<reference evidence="8 11" key="3">
    <citation type="submission" date="2018-06" db="EMBL/GenBank/DDBJ databases">
        <title>Population genomics shows no distinction between pathogenic Candida krusei and environmental Pichia kudriavzevii: One species, four names.</title>
        <authorList>
            <person name="Douglass A.P."/>
            <person name="Offei B."/>
            <person name="Braun-Galleani S."/>
            <person name="Coughlan A.Y."/>
            <person name="Martos A."/>
            <person name="Ortiz-Merino R.A."/>
            <person name="Byrne K.P."/>
            <person name="Wolfe K.H."/>
        </authorList>
    </citation>
    <scope>NUCLEOTIDE SEQUENCE [LARGE SCALE GENOMIC DNA]</scope>
    <source>
        <strain evidence="8 11">CBS573</strain>
    </source>
</reference>
<dbReference type="GO" id="GO:0005874">
    <property type="term" value="C:microtubule"/>
    <property type="evidence" value="ECO:0007669"/>
    <property type="project" value="UniProtKB-KW"/>
</dbReference>
<evidence type="ECO:0000256" key="4">
    <source>
        <dbReference type="ARBA" id="ARBA00023212"/>
    </source>
</evidence>
<evidence type="ECO:0000259" key="6">
    <source>
        <dbReference type="Pfam" id="PF04130"/>
    </source>
</evidence>
<dbReference type="VEuPathDB" id="FungiDB:C5L36_0A02750"/>
<evidence type="ECO:0000313" key="11">
    <source>
        <dbReference type="Proteomes" id="UP000249293"/>
    </source>
</evidence>
<evidence type="ECO:0000313" key="9">
    <source>
        <dbReference type="EMBL" id="KGK39223.1"/>
    </source>
</evidence>
<dbReference type="OrthoDB" id="2192946at2759"/>
<dbReference type="Pfam" id="PF17681">
    <property type="entry name" value="GCP_N_terminal"/>
    <property type="match status" value="1"/>
</dbReference>
<reference evidence="10" key="1">
    <citation type="journal article" date="2014" name="Microb. Cell Fact.">
        <title>Exploiting Issatchenkia orientalis SD108 for succinic acid production.</title>
        <authorList>
            <person name="Xiao H."/>
            <person name="Shao Z."/>
            <person name="Jiang Y."/>
            <person name="Dole S."/>
            <person name="Zhao H."/>
        </authorList>
    </citation>
    <scope>NUCLEOTIDE SEQUENCE [LARGE SCALE GENOMIC DNA]</scope>
    <source>
        <strain evidence="10">SD108</strain>
    </source>
</reference>
<dbReference type="Proteomes" id="UP000029867">
    <property type="component" value="Unassembled WGS sequence"/>
</dbReference>
<dbReference type="PANTHER" id="PTHR19302">
    <property type="entry name" value="GAMMA TUBULIN COMPLEX PROTEIN"/>
    <property type="match status" value="1"/>
</dbReference>
<feature type="domain" description="Gamma tubulin complex component protein N-terminal" evidence="7">
    <location>
        <begin position="61"/>
        <end position="404"/>
    </location>
</feature>
<accession>A0A099P2F5</accession>
<evidence type="ECO:0000256" key="2">
    <source>
        <dbReference type="ARBA" id="ARBA00022490"/>
    </source>
</evidence>
<dbReference type="EMBL" id="JQFK01000011">
    <property type="protein sequence ID" value="KGK39223.1"/>
    <property type="molecule type" value="Genomic_DNA"/>
</dbReference>
<name>A0A099P2F5_PICKU</name>
<keyword evidence="11" id="KW-1185">Reference proteome</keyword>
<evidence type="ECO:0000313" key="8">
    <source>
        <dbReference type="EMBL" id="AWU73672.1"/>
    </source>
</evidence>
<organism evidence="9 10">
    <name type="scientific">Pichia kudriavzevii</name>
    <name type="common">Yeast</name>
    <name type="synonym">Issatchenkia orientalis</name>
    <dbReference type="NCBI Taxonomy" id="4909"/>
    <lineage>
        <taxon>Eukaryota</taxon>
        <taxon>Fungi</taxon>
        <taxon>Dikarya</taxon>
        <taxon>Ascomycota</taxon>
        <taxon>Saccharomycotina</taxon>
        <taxon>Pichiomycetes</taxon>
        <taxon>Pichiales</taxon>
        <taxon>Pichiaceae</taxon>
        <taxon>Pichia</taxon>
    </lineage>
</organism>
<evidence type="ECO:0000256" key="5">
    <source>
        <dbReference type="RuleBase" id="RU363050"/>
    </source>
</evidence>